<comment type="function">
    <text evidence="2">Plays an important role in DNA replication, recombination and repair. Binds to ssDNA and to an array of partner proteins to recruit them to their sites of action during DNA metabolism.</text>
</comment>
<dbReference type="PANTHER" id="PTHR10302:SF27">
    <property type="entry name" value="SINGLE-STRANDED DNA-BINDING PROTEIN"/>
    <property type="match status" value="1"/>
</dbReference>
<comment type="subunit">
    <text evidence="2">Homotetramer.</text>
</comment>
<accession>A0A9D9DB79</accession>
<dbReference type="GO" id="GO:0003697">
    <property type="term" value="F:single-stranded DNA binding"/>
    <property type="evidence" value="ECO:0007669"/>
    <property type="project" value="UniProtKB-UniRule"/>
</dbReference>
<keyword evidence="2" id="KW-0234">DNA repair</keyword>
<dbReference type="GO" id="GO:0009295">
    <property type="term" value="C:nucleoid"/>
    <property type="evidence" value="ECO:0007669"/>
    <property type="project" value="TreeGrafter"/>
</dbReference>
<sequence>MARGINKVILIGNLGDEPTCRKTHNGNSVANISMVTNEVRRSETGEFVELAEWHRVVLWGRLADVAQQYLHKGSQVYIEGKLRTRSYQDKMGQKRSITEIVADEMQMLGSPRAGAGAGMPAASGQYGSYGAKPRDNGYGSHGAYGQQSFNQGAGAYGQGSYASANPYSQSPAYASQGAAPSPYGNAPASGFNNQGAYGKAPAEQPYGAYGQAPADNSFAADSSMGAAPAAAPFAPDAAPAGAQSAAPAENKPLQEPSIADDDIPF</sequence>
<evidence type="ECO:0000256" key="3">
    <source>
        <dbReference type="RuleBase" id="RU000524"/>
    </source>
</evidence>
<dbReference type="PROSITE" id="PS50935">
    <property type="entry name" value="SSB"/>
    <property type="match status" value="1"/>
</dbReference>
<dbReference type="Gene3D" id="2.40.50.140">
    <property type="entry name" value="Nucleic acid-binding proteins"/>
    <property type="match status" value="1"/>
</dbReference>
<dbReference type="InterPro" id="IPR011344">
    <property type="entry name" value="ssDNA-bd"/>
</dbReference>
<comment type="caution">
    <text evidence="5">The sequence shown here is derived from an EMBL/GenBank/DDBJ whole genome shotgun (WGS) entry which is preliminary data.</text>
</comment>
<evidence type="ECO:0000313" key="6">
    <source>
        <dbReference type="Proteomes" id="UP000823631"/>
    </source>
</evidence>
<dbReference type="GO" id="GO:0006310">
    <property type="term" value="P:DNA recombination"/>
    <property type="evidence" value="ECO:0007669"/>
    <property type="project" value="UniProtKB-UniRule"/>
</dbReference>
<dbReference type="Pfam" id="PF00436">
    <property type="entry name" value="SSB"/>
    <property type="match status" value="1"/>
</dbReference>
<feature type="compositionally biased region" description="Low complexity" evidence="4">
    <location>
        <begin position="218"/>
        <end position="248"/>
    </location>
</feature>
<evidence type="ECO:0000256" key="1">
    <source>
        <dbReference type="ARBA" id="ARBA00023125"/>
    </source>
</evidence>
<dbReference type="InterPro" id="IPR000424">
    <property type="entry name" value="Primosome_PriB/ssb"/>
</dbReference>
<keyword evidence="2" id="KW-0233">DNA recombination</keyword>
<keyword evidence="2" id="KW-0235">DNA replication</keyword>
<dbReference type="HAMAP" id="MF_00984">
    <property type="entry name" value="SSB"/>
    <property type="match status" value="1"/>
</dbReference>
<organism evidence="5 6">
    <name type="scientific">Candidatus Avisuccinivibrio stercorigallinarum</name>
    <dbReference type="NCBI Taxonomy" id="2840704"/>
    <lineage>
        <taxon>Bacteria</taxon>
        <taxon>Pseudomonadati</taxon>
        <taxon>Pseudomonadota</taxon>
        <taxon>Gammaproteobacteria</taxon>
        <taxon>Aeromonadales</taxon>
        <taxon>Succinivibrionaceae</taxon>
        <taxon>Succinivibrionaceae incertae sedis</taxon>
        <taxon>Candidatus Avisuccinivibrio</taxon>
    </lineage>
</organism>
<keyword evidence="2" id="KW-0227">DNA damage</keyword>
<feature type="short sequence motif" description="Important for interaction with partner proteins" evidence="2">
    <location>
        <begin position="260"/>
        <end position="265"/>
    </location>
</feature>
<name>A0A9D9DB79_9GAMM</name>
<dbReference type="InterPro" id="IPR012340">
    <property type="entry name" value="NA-bd_OB-fold"/>
</dbReference>
<dbReference type="GO" id="GO:0006281">
    <property type="term" value="P:DNA repair"/>
    <property type="evidence" value="ECO:0007669"/>
    <property type="project" value="UniProtKB-UniRule"/>
</dbReference>
<reference evidence="5" key="1">
    <citation type="submission" date="2020-10" db="EMBL/GenBank/DDBJ databases">
        <authorList>
            <person name="Gilroy R."/>
        </authorList>
    </citation>
    <scope>NUCLEOTIDE SEQUENCE</scope>
    <source>
        <strain evidence="5">17213</strain>
    </source>
</reference>
<dbReference type="SUPFAM" id="SSF50249">
    <property type="entry name" value="Nucleic acid-binding proteins"/>
    <property type="match status" value="1"/>
</dbReference>
<protein>
    <recommendedName>
        <fullName evidence="2 3">Single-stranded DNA-binding protein</fullName>
        <shortName evidence="2">SSB</shortName>
    </recommendedName>
</protein>
<dbReference type="AlphaFoldDB" id="A0A9D9DB79"/>
<dbReference type="CDD" id="cd04496">
    <property type="entry name" value="SSB_OBF"/>
    <property type="match status" value="1"/>
</dbReference>
<dbReference type="PANTHER" id="PTHR10302">
    <property type="entry name" value="SINGLE-STRANDED DNA-BINDING PROTEIN"/>
    <property type="match status" value="1"/>
</dbReference>
<comment type="caution">
    <text evidence="2">Lacks conserved residue(s) required for the propagation of feature annotation.</text>
</comment>
<proteinExistence type="inferred from homology"/>
<feature type="region of interest" description="Disordered" evidence="4">
    <location>
        <begin position="193"/>
        <end position="265"/>
    </location>
</feature>
<keyword evidence="1 2" id="KW-0238">DNA-binding</keyword>
<evidence type="ECO:0000256" key="4">
    <source>
        <dbReference type="SAM" id="MobiDB-lite"/>
    </source>
</evidence>
<reference evidence="5" key="2">
    <citation type="journal article" date="2021" name="PeerJ">
        <title>Extensive microbial diversity within the chicken gut microbiome revealed by metagenomics and culture.</title>
        <authorList>
            <person name="Gilroy R."/>
            <person name="Ravi A."/>
            <person name="Getino M."/>
            <person name="Pursley I."/>
            <person name="Horton D.L."/>
            <person name="Alikhan N.F."/>
            <person name="Baker D."/>
            <person name="Gharbi K."/>
            <person name="Hall N."/>
            <person name="Watson M."/>
            <person name="Adriaenssens E.M."/>
            <person name="Foster-Nyarko E."/>
            <person name="Jarju S."/>
            <person name="Secka A."/>
            <person name="Antonio M."/>
            <person name="Oren A."/>
            <person name="Chaudhuri R.R."/>
            <person name="La Ragione R."/>
            <person name="Hildebrand F."/>
            <person name="Pallen M.J."/>
        </authorList>
    </citation>
    <scope>NUCLEOTIDE SEQUENCE</scope>
    <source>
        <strain evidence="5">17213</strain>
    </source>
</reference>
<evidence type="ECO:0000313" key="5">
    <source>
        <dbReference type="EMBL" id="MBO8415712.1"/>
    </source>
</evidence>
<evidence type="ECO:0000256" key="2">
    <source>
        <dbReference type="HAMAP-Rule" id="MF_00984"/>
    </source>
</evidence>
<dbReference type="EMBL" id="JADINH010000106">
    <property type="protein sequence ID" value="MBO8415712.1"/>
    <property type="molecule type" value="Genomic_DNA"/>
</dbReference>
<gene>
    <name evidence="5" type="ORF">IAB19_04970</name>
</gene>
<dbReference type="Proteomes" id="UP000823631">
    <property type="component" value="Unassembled WGS sequence"/>
</dbReference>
<dbReference type="GO" id="GO:0006260">
    <property type="term" value="P:DNA replication"/>
    <property type="evidence" value="ECO:0007669"/>
    <property type="project" value="UniProtKB-UniRule"/>
</dbReference>
<dbReference type="NCBIfam" id="TIGR00621">
    <property type="entry name" value="ssb"/>
    <property type="match status" value="1"/>
</dbReference>